<dbReference type="EMBL" id="CATQJL010000305">
    <property type="protein sequence ID" value="CAJ0601643.1"/>
    <property type="molecule type" value="Genomic_DNA"/>
</dbReference>
<evidence type="ECO:0000313" key="2">
    <source>
        <dbReference type="EMBL" id="CAJ0601643.1"/>
    </source>
</evidence>
<keyword evidence="1" id="KW-0732">Signal</keyword>
<comment type="caution">
    <text evidence="2">The sequence shown here is derived from an EMBL/GenBank/DDBJ whole genome shotgun (WGS) entry which is preliminary data.</text>
</comment>
<dbReference type="InterPro" id="IPR045860">
    <property type="entry name" value="Snake_toxin-like_sf"/>
</dbReference>
<evidence type="ECO:0000256" key="1">
    <source>
        <dbReference type="SAM" id="SignalP"/>
    </source>
</evidence>
<organism evidence="2 3">
    <name type="scientific">Cylicocyclus nassatus</name>
    <name type="common">Nematode worm</name>
    <dbReference type="NCBI Taxonomy" id="53992"/>
    <lineage>
        <taxon>Eukaryota</taxon>
        <taxon>Metazoa</taxon>
        <taxon>Ecdysozoa</taxon>
        <taxon>Nematoda</taxon>
        <taxon>Chromadorea</taxon>
        <taxon>Rhabditida</taxon>
        <taxon>Rhabditina</taxon>
        <taxon>Rhabditomorpha</taxon>
        <taxon>Strongyloidea</taxon>
        <taxon>Strongylidae</taxon>
        <taxon>Cylicocyclus</taxon>
    </lineage>
</organism>
<accession>A0AA36H0Z9</accession>
<sequence>MNMTADFVQIEEHSMRMTFAMQGWLILFVLPLSALAIRCYSDTTTGDSKPTSVIECDSEMCYKISMQTSNAKAAQYGCGAICTSNSDSCTKTNEVTQCCCKNSLCNSSKIPTLLFTLSSFITLILLK</sequence>
<feature type="chain" id="PRO_5041303916" evidence="1">
    <location>
        <begin position="37"/>
        <end position="127"/>
    </location>
</feature>
<feature type="signal peptide" evidence="1">
    <location>
        <begin position="1"/>
        <end position="36"/>
    </location>
</feature>
<reference evidence="2" key="1">
    <citation type="submission" date="2023-07" db="EMBL/GenBank/DDBJ databases">
        <authorList>
            <consortium name="CYATHOMIX"/>
        </authorList>
    </citation>
    <scope>NUCLEOTIDE SEQUENCE</scope>
    <source>
        <strain evidence="2">N/A</strain>
    </source>
</reference>
<name>A0AA36H0Z9_CYLNA</name>
<keyword evidence="3" id="KW-1185">Reference proteome</keyword>
<dbReference type="AlphaFoldDB" id="A0AA36H0Z9"/>
<evidence type="ECO:0000313" key="3">
    <source>
        <dbReference type="Proteomes" id="UP001176961"/>
    </source>
</evidence>
<gene>
    <name evidence="2" type="ORF">CYNAS_LOCUS13626</name>
</gene>
<protein>
    <submittedName>
        <fullName evidence="2">Uncharacterized protein</fullName>
    </submittedName>
</protein>
<dbReference type="Proteomes" id="UP001176961">
    <property type="component" value="Unassembled WGS sequence"/>
</dbReference>
<proteinExistence type="predicted"/>
<dbReference type="SUPFAM" id="SSF57302">
    <property type="entry name" value="Snake toxin-like"/>
    <property type="match status" value="1"/>
</dbReference>